<dbReference type="EMBL" id="NMVO01000017">
    <property type="protein sequence ID" value="OYO09597.1"/>
    <property type="molecule type" value="Genomic_DNA"/>
</dbReference>
<evidence type="ECO:0000256" key="6">
    <source>
        <dbReference type="HAMAP-Rule" id="MF_00361"/>
    </source>
</evidence>
<dbReference type="InterPro" id="IPR017438">
    <property type="entry name" value="ATP-NAD_kinase_N"/>
</dbReference>
<dbReference type="Proteomes" id="UP000215896">
    <property type="component" value="Unassembled WGS sequence"/>
</dbReference>
<keyword evidence="6" id="KW-0547">Nucleotide-binding</keyword>
<comment type="catalytic activity">
    <reaction evidence="5 6">
        <text>NAD(+) + ATP = ADP + NADP(+) + H(+)</text>
        <dbReference type="Rhea" id="RHEA:18629"/>
        <dbReference type="ChEBI" id="CHEBI:15378"/>
        <dbReference type="ChEBI" id="CHEBI:30616"/>
        <dbReference type="ChEBI" id="CHEBI:57540"/>
        <dbReference type="ChEBI" id="CHEBI:58349"/>
        <dbReference type="ChEBI" id="CHEBI:456216"/>
        <dbReference type="EC" id="2.7.1.23"/>
    </reaction>
</comment>
<evidence type="ECO:0000256" key="3">
    <source>
        <dbReference type="ARBA" id="ARBA00022857"/>
    </source>
</evidence>
<evidence type="ECO:0000256" key="1">
    <source>
        <dbReference type="ARBA" id="ARBA00022679"/>
    </source>
</evidence>
<evidence type="ECO:0000313" key="8">
    <source>
        <dbReference type="Proteomes" id="UP000215896"/>
    </source>
</evidence>
<dbReference type="AlphaFoldDB" id="A0A255G0X9"/>
<evidence type="ECO:0000256" key="4">
    <source>
        <dbReference type="ARBA" id="ARBA00023027"/>
    </source>
</evidence>
<dbReference type="Gene3D" id="2.60.200.30">
    <property type="entry name" value="Probable inorganic polyphosphate/atp-NAD kinase, domain 2"/>
    <property type="match status" value="1"/>
</dbReference>
<comment type="function">
    <text evidence="6">Involved in the regulation of the intracellular balance of NAD and NADP, and is a key enzyme in the biosynthesis of NADP. Catalyzes specifically the phosphorylation on 2'-hydroxyl of the adenosine moiety of NAD to yield NADP.</text>
</comment>
<comment type="caution">
    <text evidence="7">The sequence shown here is derived from an EMBL/GenBank/DDBJ whole genome shotgun (WGS) entry which is preliminary data.</text>
</comment>
<feature type="active site" description="Proton acceptor" evidence="6">
    <location>
        <position position="86"/>
    </location>
</feature>
<gene>
    <name evidence="6" type="primary">nadK</name>
    <name evidence="7" type="ORF">CGZ94_18230</name>
</gene>
<dbReference type="NCBIfam" id="NF002892">
    <property type="entry name" value="PRK03372.1"/>
    <property type="match status" value="1"/>
</dbReference>
<dbReference type="GO" id="GO:0006741">
    <property type="term" value="P:NADP+ biosynthetic process"/>
    <property type="evidence" value="ECO:0007669"/>
    <property type="project" value="UniProtKB-UniRule"/>
</dbReference>
<proteinExistence type="inferred from homology"/>
<dbReference type="EC" id="2.7.1.23" evidence="6"/>
<comment type="caution">
    <text evidence="6">Lacks conserved residue(s) required for the propagation of feature annotation.</text>
</comment>
<dbReference type="InterPro" id="IPR017437">
    <property type="entry name" value="ATP-NAD_kinase_PpnK-typ_C"/>
</dbReference>
<feature type="binding site" evidence="6">
    <location>
        <begin position="86"/>
        <end position="87"/>
    </location>
    <ligand>
        <name>NAD(+)</name>
        <dbReference type="ChEBI" id="CHEBI:57540"/>
    </ligand>
</feature>
<evidence type="ECO:0000313" key="7">
    <source>
        <dbReference type="EMBL" id="OYO09597.1"/>
    </source>
</evidence>
<dbReference type="PANTHER" id="PTHR20275">
    <property type="entry name" value="NAD KINASE"/>
    <property type="match status" value="1"/>
</dbReference>
<dbReference type="GO" id="GO:0003951">
    <property type="term" value="F:NAD+ kinase activity"/>
    <property type="evidence" value="ECO:0007669"/>
    <property type="project" value="UniProtKB-UniRule"/>
</dbReference>
<dbReference type="OrthoDB" id="9774737at2"/>
<feature type="binding site" evidence="6">
    <location>
        <begin position="165"/>
        <end position="166"/>
    </location>
    <ligand>
        <name>NAD(+)</name>
        <dbReference type="ChEBI" id="CHEBI:57540"/>
    </ligand>
</feature>
<dbReference type="InterPro" id="IPR016064">
    <property type="entry name" value="NAD/diacylglycerol_kinase_sf"/>
</dbReference>
<name>A0A255G0X9_9ACTN</name>
<dbReference type="GO" id="GO:0019674">
    <property type="term" value="P:NAD+ metabolic process"/>
    <property type="evidence" value="ECO:0007669"/>
    <property type="project" value="InterPro"/>
</dbReference>
<keyword evidence="2 6" id="KW-0418">Kinase</keyword>
<keyword evidence="3 6" id="KW-0521">NADP</keyword>
<evidence type="ECO:0000256" key="5">
    <source>
        <dbReference type="ARBA" id="ARBA00047925"/>
    </source>
</evidence>
<dbReference type="SUPFAM" id="SSF111331">
    <property type="entry name" value="NAD kinase/diacylglycerol kinase-like"/>
    <property type="match status" value="1"/>
</dbReference>
<keyword evidence="4 6" id="KW-0520">NAD</keyword>
<feature type="binding site" evidence="6">
    <location>
        <position position="176"/>
    </location>
    <ligand>
        <name>NAD(+)</name>
        <dbReference type="ChEBI" id="CHEBI:57540"/>
    </ligand>
</feature>
<keyword evidence="8" id="KW-1185">Reference proteome</keyword>
<evidence type="ECO:0000256" key="2">
    <source>
        <dbReference type="ARBA" id="ARBA00022777"/>
    </source>
</evidence>
<dbReference type="PANTHER" id="PTHR20275:SF0">
    <property type="entry name" value="NAD KINASE"/>
    <property type="match status" value="1"/>
</dbReference>
<comment type="similarity">
    <text evidence="6">Belongs to the NAD kinase family.</text>
</comment>
<dbReference type="HAMAP" id="MF_00361">
    <property type="entry name" value="NAD_kinase"/>
    <property type="match status" value="1"/>
</dbReference>
<protein>
    <recommendedName>
        <fullName evidence="6">NAD kinase</fullName>
        <ecNumber evidence="6">2.7.1.23</ecNumber>
    </recommendedName>
    <alternativeName>
        <fullName evidence="6">ATP-dependent NAD kinase</fullName>
    </alternativeName>
</protein>
<accession>A0A255G0X9</accession>
<sequence length="320" mass="34668">MLRAVTEPAADQPTRSVAVLTHIHRREAIEAAARCIAGLTARGIVSRVPAEDLAQLGELLAGCAVQELDQSAADTDCELAVVFGGDGTILRAAEWAVPRDVPLLGVNLGHVGFLAEAESHELDQVVTAVVTRSYSVEERMTVQVTVRDRPRSENGQTVWSSFAVNEVSLEKGSRERMLEVLVAVDDRPLHRWGCDGVLVATPTGSTAYAFSAGGPVIWPGVEALLVVPLQAHALFARPMVLGPTSDITIQPLVSYDNRGVVWCDGRRSVDIVGGMEVEVLRSEHRLRLARLSMAPFTDRLVRKFDLRVEGWRGAAEARTP</sequence>
<dbReference type="Pfam" id="PF01513">
    <property type="entry name" value="NAD_kinase"/>
    <property type="match status" value="1"/>
</dbReference>
<dbReference type="GO" id="GO:0005737">
    <property type="term" value="C:cytoplasm"/>
    <property type="evidence" value="ECO:0007669"/>
    <property type="project" value="UniProtKB-SubCell"/>
</dbReference>
<dbReference type="GO" id="GO:0051287">
    <property type="term" value="F:NAD binding"/>
    <property type="evidence" value="ECO:0007669"/>
    <property type="project" value="UniProtKB-ARBA"/>
</dbReference>
<organism evidence="7 8">
    <name type="scientific">Enemella evansiae</name>
    <dbReference type="NCBI Taxonomy" id="2016499"/>
    <lineage>
        <taxon>Bacteria</taxon>
        <taxon>Bacillati</taxon>
        <taxon>Actinomycetota</taxon>
        <taxon>Actinomycetes</taxon>
        <taxon>Propionibacteriales</taxon>
        <taxon>Propionibacteriaceae</taxon>
        <taxon>Enemella</taxon>
    </lineage>
</organism>
<dbReference type="Pfam" id="PF20143">
    <property type="entry name" value="NAD_kinase_C"/>
    <property type="match status" value="1"/>
</dbReference>
<comment type="subcellular location">
    <subcellularLocation>
        <location evidence="6">Cytoplasm</location>
    </subcellularLocation>
</comment>
<keyword evidence="1 6" id="KW-0808">Transferase</keyword>
<feature type="binding site" evidence="6">
    <location>
        <position position="195"/>
    </location>
    <ligand>
        <name>NAD(+)</name>
        <dbReference type="ChEBI" id="CHEBI:57540"/>
    </ligand>
</feature>
<reference evidence="7 8" key="1">
    <citation type="submission" date="2017-07" db="EMBL/GenBank/DDBJ databases">
        <title>Draft whole genome sequences of clinical Proprionibacteriaceae strains.</title>
        <authorList>
            <person name="Bernier A.-M."/>
            <person name="Bernard K."/>
            <person name="Domingo M.-C."/>
        </authorList>
    </citation>
    <scope>NUCLEOTIDE SEQUENCE [LARGE SCALE GENOMIC DNA]</scope>
    <source>
        <strain evidence="7 8">NML 030167</strain>
    </source>
</reference>
<keyword evidence="6" id="KW-0067">ATP-binding</keyword>
<feature type="binding site" evidence="6">
    <location>
        <position position="91"/>
    </location>
    <ligand>
        <name>NAD(+)</name>
        <dbReference type="ChEBI" id="CHEBI:57540"/>
    </ligand>
</feature>
<dbReference type="InterPro" id="IPR002504">
    <property type="entry name" value="NADK"/>
</dbReference>
<dbReference type="Gene3D" id="3.40.50.10330">
    <property type="entry name" value="Probable inorganic polyphosphate/atp-NAD kinase, domain 1"/>
    <property type="match status" value="1"/>
</dbReference>
<feature type="binding site" evidence="6">
    <location>
        <begin position="206"/>
        <end position="211"/>
    </location>
    <ligand>
        <name>NAD(+)</name>
        <dbReference type="ChEBI" id="CHEBI:57540"/>
    </ligand>
</feature>
<dbReference type="GO" id="GO:0046872">
    <property type="term" value="F:metal ion binding"/>
    <property type="evidence" value="ECO:0007669"/>
    <property type="project" value="UniProtKB-UniRule"/>
</dbReference>
<keyword evidence="6" id="KW-0963">Cytoplasm</keyword>
<comment type="cofactor">
    <cofactor evidence="6">
        <name>a divalent metal cation</name>
        <dbReference type="ChEBI" id="CHEBI:60240"/>
    </cofactor>
</comment>
<dbReference type="GO" id="GO:0005524">
    <property type="term" value="F:ATP binding"/>
    <property type="evidence" value="ECO:0007669"/>
    <property type="project" value="UniProtKB-KW"/>
</dbReference>
<dbReference type="RefSeq" id="WP_094406583.1">
    <property type="nucleotide sequence ID" value="NZ_NMVM01000001.1"/>
</dbReference>